<dbReference type="PRINTS" id="PR00035">
    <property type="entry name" value="HTHGNTR"/>
</dbReference>
<keyword evidence="1" id="KW-0805">Transcription regulation</keyword>
<dbReference type="InterPro" id="IPR011711">
    <property type="entry name" value="GntR_C"/>
</dbReference>
<dbReference type="SUPFAM" id="SSF46785">
    <property type="entry name" value="Winged helix' DNA-binding domain"/>
    <property type="match status" value="1"/>
</dbReference>
<dbReference type="CDD" id="cd07377">
    <property type="entry name" value="WHTH_GntR"/>
    <property type="match status" value="1"/>
</dbReference>
<dbReference type="SMART" id="SM00345">
    <property type="entry name" value="HTH_GNTR"/>
    <property type="match status" value="1"/>
</dbReference>
<feature type="domain" description="HTH gntR-type" evidence="4">
    <location>
        <begin position="4"/>
        <end position="71"/>
    </location>
</feature>
<dbReference type="EMBL" id="FOVK01000004">
    <property type="protein sequence ID" value="SFN74209.1"/>
    <property type="molecule type" value="Genomic_DNA"/>
</dbReference>
<dbReference type="Pfam" id="PF07729">
    <property type="entry name" value="FCD"/>
    <property type="match status" value="1"/>
</dbReference>
<name>A0A1I5BI20_9CLOT</name>
<keyword evidence="2 5" id="KW-0238">DNA-binding</keyword>
<dbReference type="Proteomes" id="UP000181899">
    <property type="component" value="Unassembled WGS sequence"/>
</dbReference>
<dbReference type="GO" id="GO:0003677">
    <property type="term" value="F:DNA binding"/>
    <property type="evidence" value="ECO:0007669"/>
    <property type="project" value="UniProtKB-KW"/>
</dbReference>
<dbReference type="Pfam" id="PF00392">
    <property type="entry name" value="GntR"/>
    <property type="match status" value="1"/>
</dbReference>
<dbReference type="InterPro" id="IPR008920">
    <property type="entry name" value="TF_FadR/GntR_C"/>
</dbReference>
<dbReference type="PANTHER" id="PTHR43537:SF24">
    <property type="entry name" value="GLUCONATE OPERON TRANSCRIPTIONAL REPRESSOR"/>
    <property type="match status" value="1"/>
</dbReference>
<gene>
    <name evidence="5" type="ORF">SAMN04488695_104215</name>
</gene>
<accession>A0A1I5BI20</accession>
<evidence type="ECO:0000259" key="4">
    <source>
        <dbReference type="PROSITE" id="PS50949"/>
    </source>
</evidence>
<proteinExistence type="predicted"/>
<dbReference type="GO" id="GO:0003700">
    <property type="term" value="F:DNA-binding transcription factor activity"/>
    <property type="evidence" value="ECO:0007669"/>
    <property type="project" value="InterPro"/>
</dbReference>
<protein>
    <submittedName>
        <fullName evidence="5">DNA-binding transcriptional regulator, GntR family</fullName>
    </submittedName>
</protein>
<dbReference type="InterPro" id="IPR036390">
    <property type="entry name" value="WH_DNA-bd_sf"/>
</dbReference>
<evidence type="ECO:0000313" key="6">
    <source>
        <dbReference type="Proteomes" id="UP000181899"/>
    </source>
</evidence>
<dbReference type="Gene3D" id="1.20.120.530">
    <property type="entry name" value="GntR ligand-binding domain-like"/>
    <property type="match status" value="1"/>
</dbReference>
<sequence length="211" mass="24735">MKISGLKEYVYQELKNKLIMNQFKPGERIWEEHLAEELGVSRTPVREAINQLVAEGFIENRPRKGIFAAEITKDELRKMLDVRLALESLAIKECCKNITEEEMKDLDAIYHTFAKALEDEEYNKASQWDSEIHRFIAQVANNKKLAAYVNDIQDVFAYTRGYNIKWTKEKADRSIREHKKIIEAIKSRNEEVAIEIVRKDIDSMRELLSEE</sequence>
<evidence type="ECO:0000313" key="5">
    <source>
        <dbReference type="EMBL" id="SFN74209.1"/>
    </source>
</evidence>
<dbReference type="AlphaFoldDB" id="A0A1I5BI20"/>
<dbReference type="InterPro" id="IPR036388">
    <property type="entry name" value="WH-like_DNA-bd_sf"/>
</dbReference>
<reference evidence="5 6" key="1">
    <citation type="submission" date="2016-10" db="EMBL/GenBank/DDBJ databases">
        <authorList>
            <person name="de Groot N.N."/>
        </authorList>
    </citation>
    <scope>NUCLEOTIDE SEQUENCE [LARGE SCALE GENOMIC DNA]</scope>
    <source>
        <strain evidence="5 6">ML2</strain>
    </source>
</reference>
<dbReference type="PANTHER" id="PTHR43537">
    <property type="entry name" value="TRANSCRIPTIONAL REGULATOR, GNTR FAMILY"/>
    <property type="match status" value="1"/>
</dbReference>
<dbReference type="RefSeq" id="WP_074911952.1">
    <property type="nucleotide sequence ID" value="NZ_FOVK01000004.1"/>
</dbReference>
<dbReference type="SUPFAM" id="SSF48008">
    <property type="entry name" value="GntR ligand-binding domain-like"/>
    <property type="match status" value="1"/>
</dbReference>
<evidence type="ECO:0000256" key="1">
    <source>
        <dbReference type="ARBA" id="ARBA00023015"/>
    </source>
</evidence>
<keyword evidence="6" id="KW-1185">Reference proteome</keyword>
<evidence type="ECO:0000256" key="2">
    <source>
        <dbReference type="ARBA" id="ARBA00023125"/>
    </source>
</evidence>
<dbReference type="InterPro" id="IPR000524">
    <property type="entry name" value="Tscrpt_reg_HTH_GntR"/>
</dbReference>
<dbReference type="PROSITE" id="PS50949">
    <property type="entry name" value="HTH_GNTR"/>
    <property type="match status" value="1"/>
</dbReference>
<dbReference type="Gene3D" id="1.10.10.10">
    <property type="entry name" value="Winged helix-like DNA-binding domain superfamily/Winged helix DNA-binding domain"/>
    <property type="match status" value="1"/>
</dbReference>
<dbReference type="SMART" id="SM00895">
    <property type="entry name" value="FCD"/>
    <property type="match status" value="1"/>
</dbReference>
<evidence type="ECO:0000256" key="3">
    <source>
        <dbReference type="ARBA" id="ARBA00023163"/>
    </source>
</evidence>
<keyword evidence="3" id="KW-0804">Transcription</keyword>
<organism evidence="5 6">
    <name type="scientific">Proteiniclasticum ruminis</name>
    <dbReference type="NCBI Taxonomy" id="398199"/>
    <lineage>
        <taxon>Bacteria</taxon>
        <taxon>Bacillati</taxon>
        <taxon>Bacillota</taxon>
        <taxon>Clostridia</taxon>
        <taxon>Eubacteriales</taxon>
        <taxon>Clostridiaceae</taxon>
        <taxon>Proteiniclasticum</taxon>
    </lineage>
</organism>